<evidence type="ECO:0000313" key="2">
    <source>
        <dbReference type="EMBL" id="KAJ3490092.1"/>
    </source>
</evidence>
<dbReference type="Gene3D" id="2.60.120.260">
    <property type="entry name" value="Galactose-binding domain-like"/>
    <property type="match status" value="2"/>
</dbReference>
<reference evidence="2" key="1">
    <citation type="submission" date="2022-07" db="EMBL/GenBank/DDBJ databases">
        <title>Genome Sequence of Physisporinus lineatus.</title>
        <authorList>
            <person name="Buettner E."/>
        </authorList>
    </citation>
    <scope>NUCLEOTIDE SEQUENCE</scope>
    <source>
        <strain evidence="2">VT162</strain>
    </source>
</reference>
<feature type="compositionally biased region" description="Low complexity" evidence="1">
    <location>
        <begin position="398"/>
        <end position="413"/>
    </location>
</feature>
<dbReference type="AlphaFoldDB" id="A0AAD5VBL4"/>
<evidence type="ECO:0000313" key="3">
    <source>
        <dbReference type="Proteomes" id="UP001212997"/>
    </source>
</evidence>
<feature type="compositionally biased region" description="Polar residues" evidence="1">
    <location>
        <begin position="526"/>
        <end position="538"/>
    </location>
</feature>
<accession>A0AAD5VBL4</accession>
<feature type="compositionally biased region" description="Low complexity" evidence="1">
    <location>
        <begin position="560"/>
        <end position="579"/>
    </location>
</feature>
<feature type="compositionally biased region" description="Basic and acidic residues" evidence="1">
    <location>
        <begin position="425"/>
        <end position="435"/>
    </location>
</feature>
<dbReference type="EMBL" id="JANAWD010000033">
    <property type="protein sequence ID" value="KAJ3490092.1"/>
    <property type="molecule type" value="Genomic_DNA"/>
</dbReference>
<evidence type="ECO:0000256" key="1">
    <source>
        <dbReference type="SAM" id="MobiDB-lite"/>
    </source>
</evidence>
<feature type="compositionally biased region" description="Low complexity" evidence="1">
    <location>
        <begin position="509"/>
        <end position="525"/>
    </location>
</feature>
<keyword evidence="3" id="KW-1185">Reference proteome</keyword>
<sequence length="840" mass="91556">MLETPPLQNTTVSHISPLLNYIPRIIWFEGTPNDTNLVNYAHYSYHATNSTSGRGSVSLEWYGQGSVWVYGAYRSRLGPFQVVLDSRTTSMDGYTPGDEENYDAVLFYKDNLTPGNHHIEIVNIGEDPGGGVLDIERIVFQSSLGSNSILDLSSPNCSWSGSWSPPGEANRTTTDLAAGMEANFEGGSYSFAHHLADNIPCWFPEGTAIQLWGTRGPNDSAFSVIIDSITTTHPFVPNSQITPNDPSATDEPQLLFVKYDLSPGNHTLQVRNNPFGSASSSLNIHHLNVFSAIPPPPAQKVATSIIVGTSIAGSIILIFMSWALWMFCNKRHLTDRREVEKYRSRPFNLNNYRGVRLVPQSSPSTPITPLHNVGISKPQQNNDWRSKSNQGDIQMRNVGKAASVSSKSSSSGSSIGGLGLWGLQDKGKGKMRDDDMSTLGYSIRPNPPSSPPYHSTFHPERFARTYPPSPPLRQQPPRGYTNLSKRSDSGGDAPGFDPLSEGILIIGDPSRSASSTPAPSHRSPTVSTRYSRPLSSIAPTRHNSDASSGNRRARSRSLRRGTSTTTTTATTFGSVSISSFPPPPPLPAPIPRSPYGYPRALSIPIRASPEPIEDLPDVSNFPPPALPQRSPQPQSLPQPPTQQPQSSPLRHPLPHPPLPQPEAQTQLQRRPTTPRSRPHSYSSSSAHQSYAPLHGRSRSSFSLPCSPPPPPITPRRPPLPIPPQITLSHSHSHPELHSQRSPAMQLRDVSNPDVESLFYDAEESHPHPHPHPNPNPHQHPGADMAPVFDLRRGANQNGNDFESVSQGPPSGGSGGGVVTHNHPLVEQSSIVPRYRSPEER</sequence>
<comment type="caution">
    <text evidence="2">The sequence shown here is derived from an EMBL/GenBank/DDBJ whole genome shotgun (WGS) entry which is preliminary data.</text>
</comment>
<feature type="compositionally biased region" description="Low complexity" evidence="1">
    <location>
        <begin position="668"/>
        <end position="704"/>
    </location>
</feature>
<name>A0AAD5VBL4_9APHY</name>
<dbReference type="Proteomes" id="UP001212997">
    <property type="component" value="Unassembled WGS sequence"/>
</dbReference>
<organism evidence="2 3">
    <name type="scientific">Meripilus lineatus</name>
    <dbReference type="NCBI Taxonomy" id="2056292"/>
    <lineage>
        <taxon>Eukaryota</taxon>
        <taxon>Fungi</taxon>
        <taxon>Dikarya</taxon>
        <taxon>Basidiomycota</taxon>
        <taxon>Agaricomycotina</taxon>
        <taxon>Agaricomycetes</taxon>
        <taxon>Polyporales</taxon>
        <taxon>Meripilaceae</taxon>
        <taxon>Meripilus</taxon>
    </lineage>
</organism>
<gene>
    <name evidence="2" type="ORF">NLI96_g1650</name>
</gene>
<feature type="compositionally biased region" description="Polar residues" evidence="1">
    <location>
        <begin position="377"/>
        <end position="392"/>
    </location>
</feature>
<feature type="compositionally biased region" description="Pro residues" evidence="1">
    <location>
        <begin position="580"/>
        <end position="592"/>
    </location>
</feature>
<feature type="region of interest" description="Disordered" evidence="1">
    <location>
        <begin position="363"/>
        <end position="840"/>
    </location>
</feature>
<protein>
    <recommendedName>
        <fullName evidence="4">Transmembrane protein</fullName>
    </recommendedName>
</protein>
<evidence type="ECO:0008006" key="4">
    <source>
        <dbReference type="Google" id="ProtNLM"/>
    </source>
</evidence>
<feature type="compositionally biased region" description="Pro residues" evidence="1">
    <location>
        <begin position="705"/>
        <end position="723"/>
    </location>
</feature>
<proteinExistence type="predicted"/>